<name>A0A846U3Q9_9MICC</name>
<keyword evidence="3" id="KW-1185">Reference proteome</keyword>
<sequence>MPATVLMFRRHRVGLIAWSLPLLLMVAITVPSYQSTYPGLAQRAPLVAQMQSTDGMRLLYGILHDPGTLGQLFTWEVGSYVIILACVMALLLGVSTTRGEEETGGLELVRASGVQPMAPLAAAMVLVFTSCVLVGAGSAGILLMQMGSTDELTVEGAVGFGAVTTAASFAVGLTAMLCAQLRGEARGAKSWAFAFLGGAFLMRVLADQAIYDDSWPQWLTTLNWFTPFGWKEVASPYTDDNLWTLAVFALVCGVLLAVVTVLYRAREYSASTLPDRSVSTRGLTVRGVETWGWVSGRSHVLGWWVAVLLVSALFGSMTAGLVQTLRDSEPTRELLERMSAAQGPGAVESSQVAAAGSPAAAALDPTHLLAQFYEFLGLYVAILVAVFGITALTRWRSEEKAGHLDLELTAGTRRWRSLTARSTVAVFSSVALLAASAALMGWLGELQMADDVGAGEAFRQSMTSTFGQVPAVLAGIGLAALLIAVVPRATGAIWAVVAGSGFIQAFGGLVDLPQWALDLSLYAWAPVRGEDWPWAQMILLSVIGVAGIVAAAALVGRRDITTG</sequence>
<feature type="transmembrane region" description="Helical" evidence="1">
    <location>
        <begin position="532"/>
        <end position="555"/>
    </location>
</feature>
<dbReference type="EMBL" id="JAAVUN010000001">
    <property type="protein sequence ID" value="NKE08406.1"/>
    <property type="molecule type" value="Genomic_DNA"/>
</dbReference>
<feature type="transmembrane region" description="Helical" evidence="1">
    <location>
        <begin position="191"/>
        <end position="211"/>
    </location>
</feature>
<feature type="transmembrane region" description="Helical" evidence="1">
    <location>
        <begin position="156"/>
        <end position="179"/>
    </location>
</feature>
<evidence type="ECO:0000313" key="3">
    <source>
        <dbReference type="Proteomes" id="UP000521379"/>
    </source>
</evidence>
<evidence type="ECO:0000256" key="1">
    <source>
        <dbReference type="SAM" id="Phobius"/>
    </source>
</evidence>
<organism evidence="2 3">
    <name type="scientific">Kocuria subflava</name>
    <dbReference type="NCBI Taxonomy" id="1736139"/>
    <lineage>
        <taxon>Bacteria</taxon>
        <taxon>Bacillati</taxon>
        <taxon>Actinomycetota</taxon>
        <taxon>Actinomycetes</taxon>
        <taxon>Micrococcales</taxon>
        <taxon>Micrococcaceae</taxon>
        <taxon>Kocuria</taxon>
    </lineage>
</organism>
<reference evidence="2 3" key="1">
    <citation type="submission" date="2020-02" db="EMBL/GenBank/DDBJ databases">
        <authorList>
            <person name="Sun Q."/>
        </authorList>
    </citation>
    <scope>NUCLEOTIDE SEQUENCE [LARGE SCALE GENOMIC DNA]</scope>
    <source>
        <strain evidence="2 3">YIM 13062</strain>
    </source>
</reference>
<keyword evidence="1" id="KW-0472">Membrane</keyword>
<protein>
    <recommendedName>
        <fullName evidence="4">Polyketide antibiotic transporter</fullName>
    </recommendedName>
</protein>
<feature type="transmembrane region" description="Helical" evidence="1">
    <location>
        <begin position="77"/>
        <end position="97"/>
    </location>
</feature>
<proteinExistence type="predicted"/>
<feature type="transmembrane region" description="Helical" evidence="1">
    <location>
        <begin position="242"/>
        <end position="263"/>
    </location>
</feature>
<evidence type="ECO:0000313" key="2">
    <source>
        <dbReference type="EMBL" id="NKE08406.1"/>
    </source>
</evidence>
<keyword evidence="1" id="KW-1133">Transmembrane helix</keyword>
<feature type="transmembrane region" description="Helical" evidence="1">
    <location>
        <begin position="372"/>
        <end position="392"/>
    </location>
</feature>
<feature type="transmembrane region" description="Helical" evidence="1">
    <location>
        <begin position="492"/>
        <end position="512"/>
    </location>
</feature>
<dbReference type="RefSeq" id="WP_157980447.1">
    <property type="nucleotide sequence ID" value="NZ_JAAVUN010000001.1"/>
</dbReference>
<keyword evidence="1" id="KW-0812">Transmembrane</keyword>
<feature type="transmembrane region" description="Helical" evidence="1">
    <location>
        <begin position="423"/>
        <end position="444"/>
    </location>
</feature>
<comment type="caution">
    <text evidence="2">The sequence shown here is derived from an EMBL/GenBank/DDBJ whole genome shotgun (WGS) entry which is preliminary data.</text>
</comment>
<accession>A0A846U3Q9</accession>
<feature type="transmembrane region" description="Helical" evidence="1">
    <location>
        <begin position="464"/>
        <end position="485"/>
    </location>
</feature>
<feature type="transmembrane region" description="Helical" evidence="1">
    <location>
        <begin position="301"/>
        <end position="322"/>
    </location>
</feature>
<dbReference type="AlphaFoldDB" id="A0A846U3Q9"/>
<evidence type="ECO:0008006" key="4">
    <source>
        <dbReference type="Google" id="ProtNLM"/>
    </source>
</evidence>
<gene>
    <name evidence="2" type="ORF">GTW58_00255</name>
</gene>
<feature type="transmembrane region" description="Helical" evidence="1">
    <location>
        <begin position="118"/>
        <end position="144"/>
    </location>
</feature>
<dbReference type="Proteomes" id="UP000521379">
    <property type="component" value="Unassembled WGS sequence"/>
</dbReference>